<feature type="region of interest" description="Disordered" evidence="1">
    <location>
        <begin position="71"/>
        <end position="92"/>
    </location>
</feature>
<keyword evidence="2" id="KW-1133">Transmembrane helix</keyword>
<dbReference type="Proteomes" id="UP000762676">
    <property type="component" value="Unassembled WGS sequence"/>
</dbReference>
<dbReference type="EMBL" id="BMAT01008370">
    <property type="protein sequence ID" value="GFR83214.1"/>
    <property type="molecule type" value="Genomic_DNA"/>
</dbReference>
<keyword evidence="2" id="KW-0812">Transmembrane</keyword>
<keyword evidence="3" id="KW-0675">Receptor</keyword>
<dbReference type="PANTHER" id="PTHR15208">
    <property type="entry name" value="RECEPTOR-BINDING CANCER ANTIGEN EXPRESSED ON SISO CELLS CANCER ASSOCIATED SURFACE ANTIGEN RCAS1 ESTROGEN RECEPTOR-BINDING FRAGMENT- ASSOCIATED GENE 9 PROTEIN"/>
    <property type="match status" value="1"/>
</dbReference>
<reference evidence="3 4" key="1">
    <citation type="journal article" date="2021" name="Elife">
        <title>Chloroplast acquisition without the gene transfer in kleptoplastic sea slugs, Plakobranchus ocellatus.</title>
        <authorList>
            <person name="Maeda T."/>
            <person name="Takahashi S."/>
            <person name="Yoshida T."/>
            <person name="Shimamura S."/>
            <person name="Takaki Y."/>
            <person name="Nagai Y."/>
            <person name="Toyoda A."/>
            <person name="Suzuki Y."/>
            <person name="Arimoto A."/>
            <person name="Ishii H."/>
            <person name="Satoh N."/>
            <person name="Nishiyama T."/>
            <person name="Hasebe M."/>
            <person name="Maruyama T."/>
            <person name="Minagawa J."/>
            <person name="Obokata J."/>
            <person name="Shigenobu S."/>
        </authorList>
    </citation>
    <scope>NUCLEOTIDE SEQUENCE [LARGE SCALE GENOMIC DNA]</scope>
</reference>
<evidence type="ECO:0000313" key="3">
    <source>
        <dbReference type="EMBL" id="GFR83214.1"/>
    </source>
</evidence>
<comment type="caution">
    <text evidence="3">The sequence shown here is derived from an EMBL/GenBank/DDBJ whole genome shotgun (WGS) entry which is preliminary data.</text>
</comment>
<dbReference type="PIRSF" id="PIRSF034247">
    <property type="entry name" value="RCAS1"/>
    <property type="match status" value="1"/>
</dbReference>
<feature type="region of interest" description="Disordered" evidence="1">
    <location>
        <begin position="110"/>
        <end position="133"/>
    </location>
</feature>
<sequence>MLQVVWNVIKYIYGLFYAVLRPLRRVVCRRRKLSTSDDIALTSVATGNLRLSTPQQYGEEQDADLEMESWDAWDNPNAGSNGGSVGDAHLNGYHGKPSLGVSSIQNYHYNQHRQQQQQQQQAEPEPDFFGDMTPTVKKQTKILIRKKEEEAPSYSLSSRLAVMSDVPMVTSELEAWEEENNAWDNEEAAEDLTWQAEEALKETRRKERAQRVAQNQRRKQQKELERGRTTSGGGGGGGHIGTRVS</sequence>
<feature type="region of interest" description="Disordered" evidence="1">
    <location>
        <begin position="200"/>
        <end position="245"/>
    </location>
</feature>
<gene>
    <name evidence="3" type="ORF">ElyMa_004118400</name>
</gene>
<protein>
    <submittedName>
        <fullName evidence="3">Receptor-binding cancer antigen expressed on SiSo cells-like protein</fullName>
    </submittedName>
</protein>
<evidence type="ECO:0000313" key="4">
    <source>
        <dbReference type="Proteomes" id="UP000762676"/>
    </source>
</evidence>
<proteinExistence type="predicted"/>
<accession>A0AAV4GD34</accession>
<evidence type="ECO:0000256" key="2">
    <source>
        <dbReference type="SAM" id="Phobius"/>
    </source>
</evidence>
<dbReference type="AlphaFoldDB" id="A0AAV4GD34"/>
<name>A0AAV4GD34_9GAST</name>
<feature type="compositionally biased region" description="Gly residues" evidence="1">
    <location>
        <begin position="230"/>
        <end position="245"/>
    </location>
</feature>
<evidence type="ECO:0000256" key="1">
    <source>
        <dbReference type="SAM" id="MobiDB-lite"/>
    </source>
</evidence>
<dbReference type="GO" id="GO:0030141">
    <property type="term" value="C:secretory granule"/>
    <property type="evidence" value="ECO:0007669"/>
    <property type="project" value="TreeGrafter"/>
</dbReference>
<feature type="compositionally biased region" description="Low complexity" evidence="1">
    <location>
        <begin position="110"/>
        <end position="121"/>
    </location>
</feature>
<dbReference type="PANTHER" id="PTHR15208:SF2">
    <property type="entry name" value="RECEPTOR-BINDING CANCER ANTIGEN EXPRESSED ON SISO CELLS"/>
    <property type="match status" value="1"/>
</dbReference>
<organism evidence="3 4">
    <name type="scientific">Elysia marginata</name>
    <dbReference type="NCBI Taxonomy" id="1093978"/>
    <lineage>
        <taxon>Eukaryota</taxon>
        <taxon>Metazoa</taxon>
        <taxon>Spiralia</taxon>
        <taxon>Lophotrochozoa</taxon>
        <taxon>Mollusca</taxon>
        <taxon>Gastropoda</taxon>
        <taxon>Heterobranchia</taxon>
        <taxon>Euthyneura</taxon>
        <taxon>Panpulmonata</taxon>
        <taxon>Sacoglossa</taxon>
        <taxon>Placobranchoidea</taxon>
        <taxon>Plakobranchidae</taxon>
        <taxon>Elysia</taxon>
    </lineage>
</organism>
<dbReference type="InterPro" id="IPR017025">
    <property type="entry name" value="Cancer-assoc_antigen_RCAS1"/>
</dbReference>
<feature type="transmembrane region" description="Helical" evidence="2">
    <location>
        <begin position="6"/>
        <end position="23"/>
    </location>
</feature>
<keyword evidence="2" id="KW-0472">Membrane</keyword>
<keyword evidence="4" id="KW-1185">Reference proteome</keyword>